<feature type="domain" description="LysR substrate-binding" evidence="2">
    <location>
        <begin position="20"/>
        <end position="85"/>
    </location>
</feature>
<dbReference type="EMBL" id="PCDP01000070">
    <property type="protein sequence ID" value="PZM08344.1"/>
    <property type="molecule type" value="Genomic_DNA"/>
</dbReference>
<sequence length="97" mass="10835">MIARLRSERVNVRPLGLAALPLLDAGYDLAIRFGALADSSLFARQLAPNRRVICAAPAYLDVRGRPSSNDDLLQHDIVSFGDPPIYDLERYFHARQD</sequence>
<dbReference type="SUPFAM" id="SSF53850">
    <property type="entry name" value="Periplasmic binding protein-like II"/>
    <property type="match status" value="1"/>
</dbReference>
<dbReference type="InterPro" id="IPR005119">
    <property type="entry name" value="LysR_subst-bd"/>
</dbReference>
<dbReference type="OrthoDB" id="9813056at2"/>
<dbReference type="PANTHER" id="PTHR30537:SF5">
    <property type="entry name" value="HTH-TYPE TRANSCRIPTIONAL ACTIVATOR TTDR-RELATED"/>
    <property type="match status" value="1"/>
</dbReference>
<gene>
    <name evidence="3" type="ORF">CPY51_29410</name>
</gene>
<proteinExistence type="inferred from homology"/>
<dbReference type="RefSeq" id="WP_111163904.1">
    <property type="nucleotide sequence ID" value="NZ_PCDP01000070.1"/>
</dbReference>
<keyword evidence="4" id="KW-1185">Reference proteome</keyword>
<dbReference type="Proteomes" id="UP000248925">
    <property type="component" value="Unassembled WGS sequence"/>
</dbReference>
<dbReference type="PANTHER" id="PTHR30537">
    <property type="entry name" value="HTH-TYPE TRANSCRIPTIONAL REGULATOR"/>
    <property type="match status" value="1"/>
</dbReference>
<reference evidence="3 4" key="1">
    <citation type="journal article" date="2018" name="Sci. Rep.">
        <title>Rhizobium tumorigenes sp. nov., a novel plant tumorigenic bacterium isolated from cane gall tumors on thornless blackberry.</title>
        <authorList>
            <person name="Kuzmanovi N."/>
            <person name="Smalla K."/>
            <person name="Gronow S."/>
            <person name="PuBawska J."/>
        </authorList>
    </citation>
    <scope>NUCLEOTIDE SEQUENCE [LARGE SCALE GENOMIC DNA]</scope>
    <source>
        <strain evidence="3 4">CCBAU 85046</strain>
    </source>
</reference>
<dbReference type="AlphaFoldDB" id="A0A2W4CSG8"/>
<evidence type="ECO:0000259" key="2">
    <source>
        <dbReference type="Pfam" id="PF03466"/>
    </source>
</evidence>
<dbReference type="Pfam" id="PF03466">
    <property type="entry name" value="LysR_substrate"/>
    <property type="match status" value="1"/>
</dbReference>
<evidence type="ECO:0000256" key="1">
    <source>
        <dbReference type="ARBA" id="ARBA00009437"/>
    </source>
</evidence>
<organism evidence="3 4">
    <name type="scientific">Rhizobium tubonense</name>
    <dbReference type="NCBI Taxonomy" id="484088"/>
    <lineage>
        <taxon>Bacteria</taxon>
        <taxon>Pseudomonadati</taxon>
        <taxon>Pseudomonadota</taxon>
        <taxon>Alphaproteobacteria</taxon>
        <taxon>Hyphomicrobiales</taxon>
        <taxon>Rhizobiaceae</taxon>
        <taxon>Rhizobium/Agrobacterium group</taxon>
        <taxon>Rhizobium</taxon>
    </lineage>
</organism>
<comment type="caution">
    <text evidence="3">The sequence shown here is derived from an EMBL/GenBank/DDBJ whole genome shotgun (WGS) entry which is preliminary data.</text>
</comment>
<protein>
    <recommendedName>
        <fullName evidence="2">LysR substrate-binding domain-containing protein</fullName>
    </recommendedName>
</protein>
<evidence type="ECO:0000313" key="4">
    <source>
        <dbReference type="Proteomes" id="UP000248925"/>
    </source>
</evidence>
<dbReference type="Gene3D" id="3.40.190.10">
    <property type="entry name" value="Periplasmic binding protein-like II"/>
    <property type="match status" value="2"/>
</dbReference>
<evidence type="ECO:0000313" key="3">
    <source>
        <dbReference type="EMBL" id="PZM08344.1"/>
    </source>
</evidence>
<accession>A0A2W4CSG8</accession>
<dbReference type="InterPro" id="IPR058163">
    <property type="entry name" value="LysR-type_TF_proteobact-type"/>
</dbReference>
<comment type="similarity">
    <text evidence="1">Belongs to the LysR transcriptional regulatory family.</text>
</comment>
<name>A0A2W4CSG8_9HYPH</name>